<dbReference type="PANTHER" id="PTHR46691:SF6">
    <property type="entry name" value="HIGH MOBILITY GROUP B PROTEIN 10-RELATED"/>
    <property type="match status" value="1"/>
</dbReference>
<dbReference type="Gene3D" id="1.10.150.60">
    <property type="entry name" value="ARID DNA-binding domain"/>
    <property type="match status" value="1"/>
</dbReference>
<evidence type="ECO:0000259" key="2">
    <source>
        <dbReference type="PROSITE" id="PS51011"/>
    </source>
</evidence>
<dbReference type="SUPFAM" id="SSF46774">
    <property type="entry name" value="ARID-like"/>
    <property type="match status" value="1"/>
</dbReference>
<dbReference type="Pfam" id="PF01388">
    <property type="entry name" value="ARID"/>
    <property type="match status" value="1"/>
</dbReference>
<feature type="region of interest" description="Disordered" evidence="1">
    <location>
        <begin position="316"/>
        <end position="337"/>
    </location>
</feature>
<protein>
    <recommendedName>
        <fullName evidence="2">ARID domain-containing protein</fullName>
    </recommendedName>
</protein>
<dbReference type="EMBL" id="JAGYWB010000012">
    <property type="protein sequence ID" value="KAI0502397.1"/>
    <property type="molecule type" value="Genomic_DNA"/>
</dbReference>
<evidence type="ECO:0000313" key="4">
    <source>
        <dbReference type="Proteomes" id="UP000829196"/>
    </source>
</evidence>
<comment type="caution">
    <text evidence="3">The sequence shown here is derived from an EMBL/GenBank/DDBJ whole genome shotgun (WGS) entry which is preliminary data.</text>
</comment>
<sequence>MSVDKGQSSPITTSPPLAAVPIQSQPPVNSAQPTATEATASYEDVVSDEVLFLATLEALHRSLGTKFMVPRVGGRPLNLHRLFVEVTSRGGLQKVIRDRIWKDVISAFNFPSTITNASFVLRKYYISLLQHYEEVYFFRNKDPKDPITGTNYGSPSASKPNQVGTTGAHGISGKHLADSSSGEVLIDQEPLKQQDPTKIAQQKNSTGLQLPGYPPLEIGSWLRGEITGKFENGYLVTAIYGSEKLTGVLYHAHSDGSQSQTLSSSSSGQRRRKRSSQAIEEHSLSKSNSCNLYFDHGVKVNPSLSTEEKKISKQLGDLWNRLTQPSNEDNQETESEG</sequence>
<feature type="compositionally biased region" description="Polar residues" evidence="1">
    <location>
        <begin position="1"/>
        <end position="15"/>
    </location>
</feature>
<dbReference type="AlphaFoldDB" id="A0A8T3B1Y6"/>
<feature type="region of interest" description="Disordered" evidence="1">
    <location>
        <begin position="253"/>
        <end position="282"/>
    </location>
</feature>
<dbReference type="PROSITE" id="PS51011">
    <property type="entry name" value="ARID"/>
    <property type="match status" value="1"/>
</dbReference>
<evidence type="ECO:0000256" key="1">
    <source>
        <dbReference type="SAM" id="MobiDB-lite"/>
    </source>
</evidence>
<feature type="compositionally biased region" description="Polar residues" evidence="1">
    <location>
        <begin position="148"/>
        <end position="165"/>
    </location>
</feature>
<evidence type="ECO:0000313" key="3">
    <source>
        <dbReference type="EMBL" id="KAI0502397.1"/>
    </source>
</evidence>
<feature type="compositionally biased region" description="Low complexity" evidence="1">
    <location>
        <begin position="255"/>
        <end position="268"/>
    </location>
</feature>
<proteinExistence type="predicted"/>
<dbReference type="OrthoDB" id="338531at2759"/>
<accession>A0A8T3B1Y6</accession>
<dbReference type="InterPro" id="IPR001606">
    <property type="entry name" value="ARID_dom"/>
</dbReference>
<feature type="region of interest" description="Disordered" evidence="1">
    <location>
        <begin position="148"/>
        <end position="170"/>
    </location>
</feature>
<keyword evidence="4" id="KW-1185">Reference proteome</keyword>
<dbReference type="PANTHER" id="PTHR46691">
    <property type="entry name" value="HIGH MOBILITY GROUP B PROTEIN 9"/>
    <property type="match status" value="1"/>
</dbReference>
<reference evidence="3" key="1">
    <citation type="journal article" date="2022" name="Front. Genet.">
        <title>Chromosome-Scale Assembly of the Dendrobium nobile Genome Provides Insights Into the Molecular Mechanism of the Biosynthesis of the Medicinal Active Ingredient of Dendrobium.</title>
        <authorList>
            <person name="Xu Q."/>
            <person name="Niu S.-C."/>
            <person name="Li K.-L."/>
            <person name="Zheng P.-J."/>
            <person name="Zhang X.-J."/>
            <person name="Jia Y."/>
            <person name="Liu Y."/>
            <person name="Niu Y.-X."/>
            <person name="Yu L.-H."/>
            <person name="Chen D.-F."/>
            <person name="Zhang G.-Q."/>
        </authorList>
    </citation>
    <scope>NUCLEOTIDE SEQUENCE</scope>
    <source>
        <tissue evidence="3">Leaf</tissue>
    </source>
</reference>
<organism evidence="3 4">
    <name type="scientific">Dendrobium nobile</name>
    <name type="common">Orchid</name>
    <dbReference type="NCBI Taxonomy" id="94219"/>
    <lineage>
        <taxon>Eukaryota</taxon>
        <taxon>Viridiplantae</taxon>
        <taxon>Streptophyta</taxon>
        <taxon>Embryophyta</taxon>
        <taxon>Tracheophyta</taxon>
        <taxon>Spermatophyta</taxon>
        <taxon>Magnoliopsida</taxon>
        <taxon>Liliopsida</taxon>
        <taxon>Asparagales</taxon>
        <taxon>Orchidaceae</taxon>
        <taxon>Epidendroideae</taxon>
        <taxon>Malaxideae</taxon>
        <taxon>Dendrobiinae</taxon>
        <taxon>Dendrobium</taxon>
    </lineage>
</organism>
<dbReference type="SMART" id="SM01014">
    <property type="entry name" value="ARID"/>
    <property type="match status" value="1"/>
</dbReference>
<feature type="region of interest" description="Disordered" evidence="1">
    <location>
        <begin position="1"/>
        <end position="36"/>
    </location>
</feature>
<dbReference type="SMR" id="A0A8T3B1Y6"/>
<dbReference type="GO" id="GO:0003677">
    <property type="term" value="F:DNA binding"/>
    <property type="evidence" value="ECO:0007669"/>
    <property type="project" value="InterPro"/>
</dbReference>
<dbReference type="CDD" id="cd16872">
    <property type="entry name" value="ARID_HMGB9-like"/>
    <property type="match status" value="1"/>
</dbReference>
<dbReference type="Proteomes" id="UP000829196">
    <property type="component" value="Unassembled WGS sequence"/>
</dbReference>
<name>A0A8T3B1Y6_DENNO</name>
<gene>
    <name evidence="3" type="ORF">KFK09_017346</name>
</gene>
<dbReference type="InterPro" id="IPR036431">
    <property type="entry name" value="ARID_dom_sf"/>
</dbReference>
<dbReference type="SMART" id="SM00501">
    <property type="entry name" value="BRIGHT"/>
    <property type="match status" value="1"/>
</dbReference>
<feature type="compositionally biased region" description="Polar residues" evidence="1">
    <location>
        <begin position="22"/>
        <end position="36"/>
    </location>
</feature>
<dbReference type="InterPro" id="IPR045303">
    <property type="entry name" value="ARID_HMGB9-like"/>
</dbReference>
<feature type="domain" description="ARID" evidence="2">
    <location>
        <begin position="46"/>
        <end position="137"/>
    </location>
</feature>